<name>A0A850QMT9_9BURK</name>
<keyword evidence="1" id="KW-0812">Transmembrane</keyword>
<feature type="transmembrane region" description="Helical" evidence="1">
    <location>
        <begin position="20"/>
        <end position="43"/>
    </location>
</feature>
<keyword evidence="1" id="KW-0472">Membrane</keyword>
<reference evidence="2 3" key="1">
    <citation type="submission" date="2020-06" db="EMBL/GenBank/DDBJ databases">
        <authorList>
            <person name="Qiu C."/>
            <person name="Liu Z."/>
        </authorList>
    </citation>
    <scope>NUCLEOTIDE SEQUENCE [LARGE SCALE GENOMIC DNA]</scope>
    <source>
        <strain evidence="2 3">EM 1</strain>
    </source>
</reference>
<dbReference type="GO" id="GO:0043683">
    <property type="term" value="P:type IV pilus assembly"/>
    <property type="evidence" value="ECO:0007669"/>
    <property type="project" value="InterPro"/>
</dbReference>
<dbReference type="Pfam" id="PF16074">
    <property type="entry name" value="PilW"/>
    <property type="match status" value="1"/>
</dbReference>
<comment type="caution">
    <text evidence="2">The sequence shown here is derived from an EMBL/GenBank/DDBJ whole genome shotgun (WGS) entry which is preliminary data.</text>
</comment>
<evidence type="ECO:0000256" key="1">
    <source>
        <dbReference type="SAM" id="Phobius"/>
    </source>
</evidence>
<dbReference type="InterPro" id="IPR032092">
    <property type="entry name" value="PilW"/>
</dbReference>
<dbReference type="Proteomes" id="UP000588051">
    <property type="component" value="Unassembled WGS sequence"/>
</dbReference>
<organism evidence="2 3">
    <name type="scientific">Undibacterium oligocarboniphilum</name>
    <dbReference type="NCBI Taxonomy" id="666702"/>
    <lineage>
        <taxon>Bacteria</taxon>
        <taxon>Pseudomonadati</taxon>
        <taxon>Pseudomonadota</taxon>
        <taxon>Betaproteobacteria</taxon>
        <taxon>Burkholderiales</taxon>
        <taxon>Oxalobacteraceae</taxon>
        <taxon>Undibacterium</taxon>
    </lineage>
</organism>
<accession>A0A850QMT9</accession>
<dbReference type="InterPro" id="IPR012902">
    <property type="entry name" value="N_methyl_site"/>
</dbReference>
<keyword evidence="3" id="KW-1185">Reference proteome</keyword>
<protein>
    <submittedName>
        <fullName evidence="2">PilW family protein</fullName>
    </submittedName>
</protein>
<sequence>MNTTVSPLPRPYTGDYQTGLSLVELMISITIGLLLLTGIAMLITQQSSSRTEIDKSGRQIENGRYALTLLQDDIQHAGYYGQYSGALTTLTALPNPCATDIASIDASLAMPLQGYDAPTTVPDPLSTCLPDANHVSGTDILVVRRLEADDTLPTISTAVPGQIYVQATPDGKVTGSGSDTSVFNLTQKDGTTPAELRKYVEHIYFISPCNVYAPGATTCTGTADDGNPVPTLKRLEMSVTSGTTTLVVTPLVDGIQNMQLDYGIDNTGSGVPALPFVTAPNVADWPNVMEIQVNLLARNSETTTGYVDSKAYNMGLAGTVGPFSDAYKRHIYTAAVRAINPSGRRE</sequence>
<dbReference type="PROSITE" id="PS00409">
    <property type="entry name" value="PROKAR_NTER_METHYL"/>
    <property type="match status" value="1"/>
</dbReference>
<proteinExistence type="predicted"/>
<dbReference type="AlphaFoldDB" id="A0A850QMT9"/>
<evidence type="ECO:0000313" key="2">
    <source>
        <dbReference type="EMBL" id="NVO78703.1"/>
    </source>
</evidence>
<dbReference type="EMBL" id="JABXYJ010000006">
    <property type="protein sequence ID" value="NVO78703.1"/>
    <property type="molecule type" value="Genomic_DNA"/>
</dbReference>
<keyword evidence="1" id="KW-1133">Transmembrane helix</keyword>
<evidence type="ECO:0000313" key="3">
    <source>
        <dbReference type="Proteomes" id="UP000588051"/>
    </source>
</evidence>
<dbReference type="Pfam" id="PF07963">
    <property type="entry name" value="N_methyl"/>
    <property type="match status" value="1"/>
</dbReference>
<gene>
    <name evidence="2" type="ORF">HV832_12765</name>
</gene>